<keyword evidence="1" id="KW-0812">Transmembrane</keyword>
<keyword evidence="1" id="KW-0472">Membrane</keyword>
<feature type="transmembrane region" description="Helical" evidence="1">
    <location>
        <begin position="77"/>
        <end position="97"/>
    </location>
</feature>
<evidence type="ECO:0000256" key="1">
    <source>
        <dbReference type="SAM" id="Phobius"/>
    </source>
</evidence>
<evidence type="ECO:0000313" key="2">
    <source>
        <dbReference type="EMBL" id="KAK3849262.1"/>
    </source>
</evidence>
<sequence length="221" mass="24245">MRVGSTLPTWKNGRVWPGYLAPCDTQTLRHAHGRTHLCFVGPRRNLLGLFCTIASSLPRPARLYFSLVSVLYYPSQICVQLVGCFAILSCIVLFVFLSHLCFTPVSLSHNYLVSTPILPYSILLILHLTPASYLLASPIPLPYHVPTPSTLFLPSPAVPNASPHPCLTPASQPERYPQGRAGATQQQTPVKFANQNLRDPEAGQAGCRISKSLMVHGNLFC</sequence>
<evidence type="ECO:0000313" key="3">
    <source>
        <dbReference type="Proteomes" id="UP001286313"/>
    </source>
</evidence>
<dbReference type="AlphaFoldDB" id="A0AAE1BEM9"/>
<protein>
    <submittedName>
        <fullName evidence="2">Uncharacterized protein</fullName>
    </submittedName>
</protein>
<comment type="caution">
    <text evidence="2">The sequence shown here is derived from an EMBL/GenBank/DDBJ whole genome shotgun (WGS) entry which is preliminary data.</text>
</comment>
<dbReference type="Proteomes" id="UP001286313">
    <property type="component" value="Unassembled WGS sequence"/>
</dbReference>
<organism evidence="2 3">
    <name type="scientific">Petrolisthes cinctipes</name>
    <name type="common">Flat porcelain crab</name>
    <dbReference type="NCBI Taxonomy" id="88211"/>
    <lineage>
        <taxon>Eukaryota</taxon>
        <taxon>Metazoa</taxon>
        <taxon>Ecdysozoa</taxon>
        <taxon>Arthropoda</taxon>
        <taxon>Crustacea</taxon>
        <taxon>Multicrustacea</taxon>
        <taxon>Malacostraca</taxon>
        <taxon>Eumalacostraca</taxon>
        <taxon>Eucarida</taxon>
        <taxon>Decapoda</taxon>
        <taxon>Pleocyemata</taxon>
        <taxon>Anomura</taxon>
        <taxon>Galatheoidea</taxon>
        <taxon>Porcellanidae</taxon>
        <taxon>Petrolisthes</taxon>
    </lineage>
</organism>
<name>A0AAE1BEM9_PETCI</name>
<dbReference type="EMBL" id="JAWQEG010009031">
    <property type="protein sequence ID" value="KAK3849262.1"/>
    <property type="molecule type" value="Genomic_DNA"/>
</dbReference>
<proteinExistence type="predicted"/>
<feature type="transmembrane region" description="Helical" evidence="1">
    <location>
        <begin position="117"/>
        <end position="136"/>
    </location>
</feature>
<accession>A0AAE1BEM9</accession>
<reference evidence="2" key="1">
    <citation type="submission" date="2023-10" db="EMBL/GenBank/DDBJ databases">
        <title>Genome assemblies of two species of porcelain crab, Petrolisthes cinctipes and Petrolisthes manimaculis (Anomura: Porcellanidae).</title>
        <authorList>
            <person name="Angst P."/>
        </authorList>
    </citation>
    <scope>NUCLEOTIDE SEQUENCE</scope>
    <source>
        <strain evidence="2">PB745_01</strain>
        <tissue evidence="2">Gill</tissue>
    </source>
</reference>
<gene>
    <name evidence="2" type="ORF">Pcinc_043974</name>
</gene>
<keyword evidence="1" id="KW-1133">Transmembrane helix</keyword>
<keyword evidence="3" id="KW-1185">Reference proteome</keyword>